<gene>
    <name evidence="1" type="ORF">JYU14_04005</name>
</gene>
<dbReference type="EMBL" id="JAFITR010000088">
    <property type="protein sequence ID" value="MBN4067228.1"/>
    <property type="molecule type" value="Genomic_DNA"/>
</dbReference>
<accession>A0ABS3AS50</accession>
<name>A0ABS3AS50_9BACT</name>
<evidence type="ECO:0000313" key="1">
    <source>
        <dbReference type="EMBL" id="MBN4067228.1"/>
    </source>
</evidence>
<feature type="non-terminal residue" evidence="1">
    <location>
        <position position="1"/>
    </location>
</feature>
<evidence type="ECO:0000313" key="2">
    <source>
        <dbReference type="Proteomes" id="UP000722121"/>
    </source>
</evidence>
<comment type="caution">
    <text evidence="1">The sequence shown here is derived from an EMBL/GenBank/DDBJ whole genome shotgun (WGS) entry which is preliminary data.</text>
</comment>
<sequence>SLFQDDAYNDMRTQYATTPEKAYAPRFTSGKAVVRRTYVDLGRRSLLERLALQNEIKVLPKVLTLPKDPAEKNPEGYQQAQRDIAKDFRRNGSADQVTGFLLEEFGLFNASNLVELFSIPEQEPGEAAPKGAFSCTEHDIRKLFEAMKKAKWITDERDSVSFSVNTGINPFTFFDPNLLRATLADSPYNEEQLAAITERVQNFLTRAQQARCNYTLAKDKHASTDASITSAIEEHALEFRAAEDWMRAKLGRHHEVGLKEMRYAILTEDYGKVSSIILDQHRPQIVDLLFSENKRMSPEGKRELKHNNDKTLRKLLPNITQDDIQQIREDFQKGGTALLDDLLRAHHIPSLRNAFVRYLFHKTEWQHLNNVNKAAYTGERNKIELLAMRRHYSVDLIASAVGDAKKEEQRHQLAFLLFEENIGFRCNAPQVRMFQSFLLKPDNPDAIDAAQARMGFGKTALLPIIALVKLARMRESERKDDLKPEKKKMIRYVVPRAVLEDNTYAFDQRLANILGAHVVKDTEFQRYQIDPDHSTDSLELMQSDLDARKTFYEKVRNEGHLLIQSPEIRNSIESQEDDLRELLHTRSNMSNDAKFALARCLDTLGTIRNMPTSTVFDELDDTQDEKSREVNYTQGERKSTDPVAINPMLTIIEQINSGGYDPKKPQAFICAVLKKFDFKIKENDPLITKLLNEKQAIADGVDDNFDQHPRKEELKATCFLLRALLSDESMLSMVKDKQPNTHFGVRFEEKEGKKNYFFDNQSGSISLIAVPYEGVNTPKGASVYDNTEVASFATLRYYLSNETGFEQDPHLNFLIEQTKKGTIPNSVRVILQDTKVLERLEAIADMLNQQEILEAKQRFYKEFMAPPHTRVPQVFRCRRRRYTDTLRHRAHQQRPI</sequence>
<organism evidence="1 2">
    <name type="scientific">Simkania negevensis</name>
    <dbReference type="NCBI Taxonomy" id="83561"/>
    <lineage>
        <taxon>Bacteria</taxon>
        <taxon>Pseudomonadati</taxon>
        <taxon>Chlamydiota</taxon>
        <taxon>Chlamydiia</taxon>
        <taxon>Parachlamydiales</taxon>
        <taxon>Simkaniaceae</taxon>
        <taxon>Simkania</taxon>
    </lineage>
</organism>
<protein>
    <submittedName>
        <fullName evidence="1">Uncharacterized protein</fullName>
    </submittedName>
</protein>
<proteinExistence type="predicted"/>
<reference evidence="1 2" key="1">
    <citation type="submission" date="2021-02" db="EMBL/GenBank/DDBJ databases">
        <title>Activity-based single-cell genomes from oceanic crustal fluid captures similar information to metagenomic and metatranscriptomic surveys with orders of magnitude less sampling.</title>
        <authorList>
            <person name="D'Angelo T.S."/>
            <person name="Orcutt B.N."/>
        </authorList>
    </citation>
    <scope>NUCLEOTIDE SEQUENCE [LARGE SCALE GENOMIC DNA]</scope>
    <source>
        <strain evidence="1">AH-315-G07</strain>
    </source>
</reference>
<keyword evidence="2" id="KW-1185">Reference proteome</keyword>
<dbReference type="Proteomes" id="UP000722121">
    <property type="component" value="Unassembled WGS sequence"/>
</dbReference>